<accession>A0A1I7D145</accession>
<organism evidence="2 3">
    <name type="scientific">Sedimentitalea nanhaiensis</name>
    <dbReference type="NCBI Taxonomy" id="999627"/>
    <lineage>
        <taxon>Bacteria</taxon>
        <taxon>Pseudomonadati</taxon>
        <taxon>Pseudomonadota</taxon>
        <taxon>Alphaproteobacteria</taxon>
        <taxon>Rhodobacterales</taxon>
        <taxon>Paracoccaceae</taxon>
        <taxon>Sedimentitalea</taxon>
    </lineage>
</organism>
<feature type="transmembrane region" description="Helical" evidence="1">
    <location>
        <begin position="12"/>
        <end position="29"/>
    </location>
</feature>
<dbReference type="STRING" id="999627.SAMN05216236_12178"/>
<keyword evidence="3" id="KW-1185">Reference proteome</keyword>
<dbReference type="Proteomes" id="UP000182466">
    <property type="component" value="Unassembled WGS sequence"/>
</dbReference>
<evidence type="ECO:0000256" key="1">
    <source>
        <dbReference type="SAM" id="Phobius"/>
    </source>
</evidence>
<sequence length="218" mass="23256">MFEAVDTSKLLALMAAGAIFAAAGLYLLLRPKPQGGSAKIELFGLKFESSSAGLLVFLIGAAFLAIPLFVPEKPTELRDTLALPPKPDDIASQGPVLLPARPDAKEVEPNDRVQDANQLLIGATASGRVRSGNIDWYVISTAEHIGKRLVIGLRLVEGSSVIAKLYNADEIQISHTGFVNSGAGMAKMELVGDKVFVQISSISSSFQGYEVFTRLEDL</sequence>
<reference evidence="2 3" key="1">
    <citation type="submission" date="2016-10" db="EMBL/GenBank/DDBJ databases">
        <authorList>
            <person name="de Groot N.N."/>
        </authorList>
    </citation>
    <scope>NUCLEOTIDE SEQUENCE [LARGE SCALE GENOMIC DNA]</scope>
    <source>
        <strain evidence="2 3">CGMCC 1.10959</strain>
    </source>
</reference>
<dbReference type="OrthoDB" id="7842285at2"/>
<evidence type="ECO:0000313" key="3">
    <source>
        <dbReference type="Proteomes" id="UP000182466"/>
    </source>
</evidence>
<name>A0A1I7D145_9RHOB</name>
<dbReference type="RefSeq" id="WP_139236467.1">
    <property type="nucleotide sequence ID" value="NZ_FPAW01000021.1"/>
</dbReference>
<dbReference type="Gene3D" id="2.60.120.380">
    <property type="match status" value="1"/>
</dbReference>
<protein>
    <submittedName>
        <fullName evidence="2">Uncharacterized protein</fullName>
    </submittedName>
</protein>
<dbReference type="eggNOG" id="ENOG50341R0">
    <property type="taxonomic scope" value="Bacteria"/>
</dbReference>
<keyword evidence="1" id="KW-0812">Transmembrane</keyword>
<dbReference type="AlphaFoldDB" id="A0A1I7D145"/>
<evidence type="ECO:0000313" key="2">
    <source>
        <dbReference type="EMBL" id="SFU05373.1"/>
    </source>
</evidence>
<proteinExistence type="predicted"/>
<gene>
    <name evidence="2" type="ORF">SAMN05216236_12178</name>
</gene>
<keyword evidence="1" id="KW-1133">Transmembrane helix</keyword>
<feature type="transmembrane region" description="Helical" evidence="1">
    <location>
        <begin position="50"/>
        <end position="70"/>
    </location>
</feature>
<keyword evidence="1" id="KW-0472">Membrane</keyword>
<dbReference type="EMBL" id="FPAW01000021">
    <property type="protein sequence ID" value="SFU05373.1"/>
    <property type="molecule type" value="Genomic_DNA"/>
</dbReference>